<evidence type="ECO:0000256" key="1">
    <source>
        <dbReference type="SAM" id="MobiDB-lite"/>
    </source>
</evidence>
<feature type="compositionally biased region" description="Basic and acidic residues" evidence="1">
    <location>
        <begin position="92"/>
        <end position="109"/>
    </location>
</feature>
<accession>A0AA39YEW0</accession>
<evidence type="ECO:0000313" key="4">
    <source>
        <dbReference type="Proteomes" id="UP001174936"/>
    </source>
</evidence>
<dbReference type="Proteomes" id="UP001174936">
    <property type="component" value="Unassembled WGS sequence"/>
</dbReference>
<dbReference type="AlphaFoldDB" id="A0AA39YEW0"/>
<protein>
    <recommendedName>
        <fullName evidence="2">Myb-like DNA-binding domain-containing protein</fullName>
    </recommendedName>
</protein>
<dbReference type="EMBL" id="JAULSV010000002">
    <property type="protein sequence ID" value="KAK0651359.1"/>
    <property type="molecule type" value="Genomic_DNA"/>
</dbReference>
<gene>
    <name evidence="3" type="ORF">B0T16DRAFT_77672</name>
</gene>
<feature type="region of interest" description="Disordered" evidence="1">
    <location>
        <begin position="58"/>
        <end position="151"/>
    </location>
</feature>
<comment type="caution">
    <text evidence="3">The sequence shown here is derived from an EMBL/GenBank/DDBJ whole genome shotgun (WGS) entry which is preliminary data.</text>
</comment>
<organism evidence="3 4">
    <name type="scientific">Cercophora newfieldiana</name>
    <dbReference type="NCBI Taxonomy" id="92897"/>
    <lineage>
        <taxon>Eukaryota</taxon>
        <taxon>Fungi</taxon>
        <taxon>Dikarya</taxon>
        <taxon>Ascomycota</taxon>
        <taxon>Pezizomycotina</taxon>
        <taxon>Sordariomycetes</taxon>
        <taxon>Sordariomycetidae</taxon>
        <taxon>Sordariales</taxon>
        <taxon>Lasiosphaeriaceae</taxon>
        <taxon>Cercophora</taxon>
    </lineage>
</organism>
<dbReference type="Pfam" id="PF22980">
    <property type="entry name" value="Myb_DNA-bind_8"/>
    <property type="match status" value="1"/>
</dbReference>
<evidence type="ECO:0000313" key="3">
    <source>
        <dbReference type="EMBL" id="KAK0651359.1"/>
    </source>
</evidence>
<name>A0AA39YEW0_9PEZI</name>
<reference evidence="3" key="1">
    <citation type="submission" date="2023-06" db="EMBL/GenBank/DDBJ databases">
        <title>Genome-scale phylogeny and comparative genomics of the fungal order Sordariales.</title>
        <authorList>
            <consortium name="Lawrence Berkeley National Laboratory"/>
            <person name="Hensen N."/>
            <person name="Bonometti L."/>
            <person name="Westerberg I."/>
            <person name="Brannstrom I.O."/>
            <person name="Guillou S."/>
            <person name="Cros-Aarteil S."/>
            <person name="Calhoun S."/>
            <person name="Haridas S."/>
            <person name="Kuo A."/>
            <person name="Mondo S."/>
            <person name="Pangilinan J."/>
            <person name="Riley R."/>
            <person name="Labutti K."/>
            <person name="Andreopoulos B."/>
            <person name="Lipzen A."/>
            <person name="Chen C."/>
            <person name="Yanf M."/>
            <person name="Daum C."/>
            <person name="Ng V."/>
            <person name="Clum A."/>
            <person name="Steindorff A."/>
            <person name="Ohm R."/>
            <person name="Martin F."/>
            <person name="Silar P."/>
            <person name="Natvig D."/>
            <person name="Lalanne C."/>
            <person name="Gautier V."/>
            <person name="Ament-Velasquez S.L."/>
            <person name="Kruys A."/>
            <person name="Hutchinson M.I."/>
            <person name="Powell A.J."/>
            <person name="Barry K."/>
            <person name="Miller A.N."/>
            <person name="Grigoriev I.V."/>
            <person name="Debuchy R."/>
            <person name="Gladieux P."/>
            <person name="Thoren M.H."/>
            <person name="Johannesson H."/>
        </authorList>
    </citation>
    <scope>NUCLEOTIDE SEQUENCE</scope>
    <source>
        <strain evidence="3">SMH2532-1</strain>
    </source>
</reference>
<proteinExistence type="predicted"/>
<evidence type="ECO:0000259" key="2">
    <source>
        <dbReference type="Pfam" id="PF22980"/>
    </source>
</evidence>
<feature type="domain" description="Myb-like DNA-binding" evidence="2">
    <location>
        <begin position="8"/>
        <end position="56"/>
    </location>
</feature>
<dbReference type="InterPro" id="IPR054505">
    <property type="entry name" value="Myb_DNA-bind_8"/>
</dbReference>
<keyword evidence="4" id="KW-1185">Reference proteome</keyword>
<sequence>MSANDNAMTRFLFAILQQKDLKDVDWNKVAHDPVLAQEITNGHAARMRYSRFRAAMLGIEPQRRNRTNQNRNRVTKKKKDDNKAKKGSPAPDGDKSDADTSPVKREGHTTTEGSESVLAPKVKEERLFMPGAPSPLDAPSQQQPATFSADHRASTAMSEMQARLQMRLLTPCSDSDILAATQGFAHSPPSDMLHSDTTSFDFIREASAPVHHHTQHTADSVANQWHHQNPYSPFGLGVNMGYGSAVDGECYTNSPFADHQDHGHGHHHHGAIVVPDELALMEHHHEGVAVGTGQGQQQVVVKHEEWDASEQGHGYH</sequence>